<evidence type="ECO:0000313" key="2">
    <source>
        <dbReference type="EMBL" id="ESS62057.1"/>
    </source>
</evidence>
<dbReference type="Proteomes" id="UP000017861">
    <property type="component" value="Unassembled WGS sequence"/>
</dbReference>
<feature type="compositionally biased region" description="Basic and acidic residues" evidence="1">
    <location>
        <begin position="35"/>
        <end position="46"/>
    </location>
</feature>
<accession>V5B7V3</accession>
<reference evidence="2 3" key="1">
    <citation type="journal article" date="2014" name="Genome Announc.">
        <title>Trypanosoma cruzi Clone Dm28c Draft Genome Sequence.</title>
        <authorList>
            <person name="Grisard E.C."/>
            <person name="Teixeira S.M."/>
            <person name="de Almeida L.G."/>
            <person name="Stoco P.H."/>
            <person name="Gerber A.L."/>
            <person name="Talavera-Lopez C."/>
            <person name="Lima O.C."/>
            <person name="Andersson B."/>
            <person name="de Vasconcelos A.T."/>
        </authorList>
    </citation>
    <scope>NUCLEOTIDE SEQUENCE [LARGE SCALE GENOMIC DNA]</scope>
    <source>
        <strain evidence="2 3">Dm28c</strain>
    </source>
</reference>
<protein>
    <submittedName>
        <fullName evidence="2">Uncharacterized protein</fullName>
    </submittedName>
</protein>
<evidence type="ECO:0000313" key="3">
    <source>
        <dbReference type="Proteomes" id="UP000017861"/>
    </source>
</evidence>
<feature type="compositionally biased region" description="Polar residues" evidence="1">
    <location>
        <begin position="147"/>
        <end position="158"/>
    </location>
</feature>
<feature type="region of interest" description="Disordered" evidence="1">
    <location>
        <begin position="1"/>
        <end position="159"/>
    </location>
</feature>
<feature type="compositionally biased region" description="Basic and acidic residues" evidence="1">
    <location>
        <begin position="1"/>
        <end position="13"/>
    </location>
</feature>
<feature type="compositionally biased region" description="Polar residues" evidence="1">
    <location>
        <begin position="74"/>
        <end position="87"/>
    </location>
</feature>
<evidence type="ECO:0000256" key="1">
    <source>
        <dbReference type="SAM" id="MobiDB-lite"/>
    </source>
</evidence>
<organism evidence="2 3">
    <name type="scientific">Trypanosoma cruzi Dm28c</name>
    <dbReference type="NCBI Taxonomy" id="1416333"/>
    <lineage>
        <taxon>Eukaryota</taxon>
        <taxon>Discoba</taxon>
        <taxon>Euglenozoa</taxon>
        <taxon>Kinetoplastea</taxon>
        <taxon>Metakinetoplastina</taxon>
        <taxon>Trypanosomatida</taxon>
        <taxon>Trypanosomatidae</taxon>
        <taxon>Trypanosoma</taxon>
        <taxon>Schizotrypanum</taxon>
    </lineage>
</organism>
<comment type="caution">
    <text evidence="2">The sequence shown here is derived from an EMBL/GenBank/DDBJ whole genome shotgun (WGS) entry which is preliminary data.</text>
</comment>
<proteinExistence type="predicted"/>
<dbReference type="EMBL" id="AYLP01000214">
    <property type="protein sequence ID" value="ESS62057.1"/>
    <property type="molecule type" value="Genomic_DNA"/>
</dbReference>
<name>V5B7V3_TRYCR</name>
<dbReference type="VEuPathDB" id="TriTrypDB:TCDM_10300"/>
<dbReference type="OrthoDB" id="255195at2759"/>
<sequence length="191" mass="21186">MTDRQRERKREMNGCRQEALTIHMPVSMRPLHSGAQEERMTGEKTRSSTNTQKEQTPVAGKAPPQPSYWPATPHQPSNTLTPSQCRQSAGERIRPSTQQTHTPPAATRHGRGEETQRHRLQFNPTANGIRPQPRSQHTTHSERAITQRATRGSDSSSIHDAATTFPAISPKMGFGARLKAVIGGASRLQEE</sequence>
<dbReference type="AlphaFoldDB" id="V5B7V3"/>
<gene>
    <name evidence="2" type="ORF">TCDM_10300</name>
</gene>